<keyword evidence="1 2" id="KW-0238">DNA-binding</keyword>
<gene>
    <name evidence="4" type="ORF">A1359_12640</name>
</gene>
<dbReference type="GO" id="GO:0006355">
    <property type="term" value="P:regulation of DNA-templated transcription"/>
    <property type="evidence" value="ECO:0007669"/>
    <property type="project" value="InterPro"/>
</dbReference>
<evidence type="ECO:0000313" key="4">
    <source>
        <dbReference type="EMBL" id="OAI13245.1"/>
    </source>
</evidence>
<evidence type="ECO:0000313" key="5">
    <source>
        <dbReference type="Proteomes" id="UP000078476"/>
    </source>
</evidence>
<dbReference type="SUPFAM" id="SSF46894">
    <property type="entry name" value="C-terminal effector domain of the bipartite response regulators"/>
    <property type="match status" value="1"/>
</dbReference>
<sequence length="306" mass="35616">MTGFRRKIKKLSIEACILRQLSHIIKIILTIKIMKILNSISVVDNDKYFLGLLKGYCYVNNIILNEHDFDMAGVKEIEVIRPALVFFSLELLGDNTKVLDTLLSIIESMKGNLMVCGLNKNSADIYNGIPGWFGEVINDSICEVDWFIKKKFCLDVRSADDRRFRERRNFKERRSGDSNNFADYGSILSVQRGVERICFKGLRIDSNNKCVFLNDRRVDLTRKEFDLIELLSTDIDRIYSAEEIINHIWPENSRATKSDLYQYMHLLRKKIENDPNNPRWIMTIKGFGYRLNLHNADIEKQEALCS</sequence>
<name>A0A177N5X1_9GAMM</name>
<feature type="DNA-binding region" description="OmpR/PhoB-type" evidence="2">
    <location>
        <begin position="194"/>
        <end position="293"/>
    </location>
</feature>
<accession>A0A177N5X1</accession>
<feature type="domain" description="OmpR/PhoB-type" evidence="3">
    <location>
        <begin position="194"/>
        <end position="293"/>
    </location>
</feature>
<dbReference type="SMART" id="SM00862">
    <property type="entry name" value="Trans_reg_C"/>
    <property type="match status" value="1"/>
</dbReference>
<dbReference type="GO" id="GO:0003677">
    <property type="term" value="F:DNA binding"/>
    <property type="evidence" value="ECO:0007669"/>
    <property type="project" value="UniProtKB-UniRule"/>
</dbReference>
<dbReference type="Proteomes" id="UP000078476">
    <property type="component" value="Unassembled WGS sequence"/>
</dbReference>
<dbReference type="Gene3D" id="1.10.10.10">
    <property type="entry name" value="Winged helix-like DNA-binding domain superfamily/Winged helix DNA-binding domain"/>
    <property type="match status" value="1"/>
</dbReference>
<dbReference type="RefSeq" id="WP_066984518.1">
    <property type="nucleotide sequence ID" value="NZ_LUUI01000122.1"/>
</dbReference>
<reference evidence="4 5" key="1">
    <citation type="submission" date="2016-03" db="EMBL/GenBank/DDBJ databases">
        <authorList>
            <person name="Ploux O."/>
        </authorList>
    </citation>
    <scope>NUCLEOTIDE SEQUENCE [LARGE SCALE GENOMIC DNA]</scope>
    <source>
        <strain evidence="4 5">R-45370</strain>
    </source>
</reference>
<dbReference type="Pfam" id="PF00486">
    <property type="entry name" value="Trans_reg_C"/>
    <property type="match status" value="1"/>
</dbReference>
<dbReference type="EMBL" id="LUUI01000122">
    <property type="protein sequence ID" value="OAI13245.1"/>
    <property type="molecule type" value="Genomic_DNA"/>
</dbReference>
<evidence type="ECO:0000259" key="3">
    <source>
        <dbReference type="PROSITE" id="PS51755"/>
    </source>
</evidence>
<evidence type="ECO:0000256" key="1">
    <source>
        <dbReference type="ARBA" id="ARBA00023125"/>
    </source>
</evidence>
<proteinExistence type="predicted"/>
<protein>
    <recommendedName>
        <fullName evidence="3">OmpR/PhoB-type domain-containing protein</fullName>
    </recommendedName>
</protein>
<dbReference type="InterPro" id="IPR036388">
    <property type="entry name" value="WH-like_DNA-bd_sf"/>
</dbReference>
<dbReference type="OrthoDB" id="5568140at2"/>
<organism evidence="4 5">
    <name type="scientific">Methylomonas lenta</name>
    <dbReference type="NCBI Taxonomy" id="980561"/>
    <lineage>
        <taxon>Bacteria</taxon>
        <taxon>Pseudomonadati</taxon>
        <taxon>Pseudomonadota</taxon>
        <taxon>Gammaproteobacteria</taxon>
        <taxon>Methylococcales</taxon>
        <taxon>Methylococcaceae</taxon>
        <taxon>Methylomonas</taxon>
    </lineage>
</organism>
<dbReference type="AlphaFoldDB" id="A0A177N5X1"/>
<dbReference type="PROSITE" id="PS51755">
    <property type="entry name" value="OMPR_PHOB"/>
    <property type="match status" value="1"/>
</dbReference>
<comment type="caution">
    <text evidence="4">The sequence shown here is derived from an EMBL/GenBank/DDBJ whole genome shotgun (WGS) entry which is preliminary data.</text>
</comment>
<keyword evidence="5" id="KW-1185">Reference proteome</keyword>
<dbReference type="GO" id="GO:0000160">
    <property type="term" value="P:phosphorelay signal transduction system"/>
    <property type="evidence" value="ECO:0007669"/>
    <property type="project" value="InterPro"/>
</dbReference>
<dbReference type="STRING" id="980561.A1359_12640"/>
<evidence type="ECO:0000256" key="2">
    <source>
        <dbReference type="PROSITE-ProRule" id="PRU01091"/>
    </source>
</evidence>
<dbReference type="InterPro" id="IPR001867">
    <property type="entry name" value="OmpR/PhoB-type_DNA-bd"/>
</dbReference>
<dbReference type="CDD" id="cd00383">
    <property type="entry name" value="trans_reg_C"/>
    <property type="match status" value="1"/>
</dbReference>
<dbReference type="InterPro" id="IPR016032">
    <property type="entry name" value="Sig_transdc_resp-reg_C-effctor"/>
</dbReference>